<reference evidence="4" key="1">
    <citation type="submission" date="2025-08" db="UniProtKB">
        <authorList>
            <consortium name="Ensembl"/>
        </authorList>
    </citation>
    <scope>IDENTIFICATION</scope>
</reference>
<accession>A0A8C8JUU2</accession>
<comment type="similarity">
    <text evidence="1">Belongs to the CWC26 family.</text>
</comment>
<dbReference type="PANTHER" id="PTHR31809">
    <property type="entry name" value="BUD13 HOMOLOG"/>
    <property type="match status" value="1"/>
</dbReference>
<keyword evidence="5" id="KW-1185">Reference proteome</keyword>
<evidence type="ECO:0000256" key="3">
    <source>
        <dbReference type="SAM" id="MobiDB-lite"/>
    </source>
</evidence>
<protein>
    <recommendedName>
        <fullName evidence="2">BUD13 homolog</fullName>
    </recommendedName>
</protein>
<dbReference type="GO" id="GO:0070274">
    <property type="term" value="C:RES complex"/>
    <property type="evidence" value="ECO:0007669"/>
    <property type="project" value="TreeGrafter"/>
</dbReference>
<dbReference type="GO" id="GO:0005684">
    <property type="term" value="C:U2-type spliceosomal complex"/>
    <property type="evidence" value="ECO:0007669"/>
    <property type="project" value="TreeGrafter"/>
</dbReference>
<dbReference type="AlphaFoldDB" id="A0A8C8JUU2"/>
<evidence type="ECO:0000313" key="4">
    <source>
        <dbReference type="Ensembl" id="ENSOTSP00005098151.2"/>
    </source>
</evidence>
<sequence length="377" mass="42762">MKRSQRRRNREFGQSPCHSESSVMIRQSPCHSESSVMIRQSPCHSECSVMIRQSPCHSESSVMIRRTSLPHRRVGHESPDASLRRLKPSVPPSSSSQPPHRTHSRDSSPSRKKAKSSSSARVGQRSSGSEQSPPRRRAQNGPSSDSDQSPPRKRTQMGGASDSDQSPPRRRRKGGQNCDSDQSPPRRRTHGGRGSDSDLSPPRRPDQSQSRSMLSGAAAGLVSVEVLRREQEENRRRDKINQPLEDASRNAETVFRDKSGKRRDIETEREEQRRKAGEKAEKDLKYAQWGKGVAQGQMQLQNVEDALRESQKPLARSCDDQDLDRMLREQEREGDPMLAMMRRKRTETTNYEESKRSLATKARLRPKPLQHSTRLPL</sequence>
<evidence type="ECO:0000256" key="1">
    <source>
        <dbReference type="ARBA" id="ARBA00011069"/>
    </source>
</evidence>
<dbReference type="GeneTree" id="ENSGT00390000014500"/>
<feature type="region of interest" description="Disordered" evidence="3">
    <location>
        <begin position="55"/>
        <end position="283"/>
    </location>
</feature>
<dbReference type="InterPro" id="IPR018609">
    <property type="entry name" value="Bud13"/>
</dbReference>
<dbReference type="GO" id="GO:0003723">
    <property type="term" value="F:RNA binding"/>
    <property type="evidence" value="ECO:0007669"/>
    <property type="project" value="TreeGrafter"/>
</dbReference>
<feature type="compositionally biased region" description="Polar residues" evidence="3">
    <location>
        <begin position="16"/>
        <end position="33"/>
    </location>
</feature>
<dbReference type="InterPro" id="IPR051112">
    <property type="entry name" value="CWC26_splicing_factor"/>
</dbReference>
<dbReference type="Pfam" id="PF09736">
    <property type="entry name" value="Bud13"/>
    <property type="match status" value="1"/>
</dbReference>
<feature type="compositionally biased region" description="Low complexity" evidence="3">
    <location>
        <begin position="116"/>
        <end position="129"/>
    </location>
</feature>
<evidence type="ECO:0000256" key="2">
    <source>
        <dbReference type="ARBA" id="ARBA00014454"/>
    </source>
</evidence>
<feature type="compositionally biased region" description="Basic and acidic residues" evidence="3">
    <location>
        <begin position="305"/>
        <end position="335"/>
    </location>
</feature>
<reference evidence="4" key="2">
    <citation type="submission" date="2025-09" db="UniProtKB">
        <authorList>
            <consortium name="Ensembl"/>
        </authorList>
    </citation>
    <scope>IDENTIFICATION</scope>
</reference>
<dbReference type="PANTHER" id="PTHR31809:SF0">
    <property type="entry name" value="BUD13 HOMOLOG"/>
    <property type="match status" value="1"/>
</dbReference>
<dbReference type="GO" id="GO:0000398">
    <property type="term" value="P:mRNA splicing, via spliceosome"/>
    <property type="evidence" value="ECO:0007669"/>
    <property type="project" value="TreeGrafter"/>
</dbReference>
<feature type="compositionally biased region" description="Basic and acidic residues" evidence="3">
    <location>
        <begin position="226"/>
        <end position="283"/>
    </location>
</feature>
<proteinExistence type="inferred from homology"/>
<organism evidence="4 5">
    <name type="scientific">Oncorhynchus tshawytscha</name>
    <name type="common">Chinook salmon</name>
    <name type="synonym">Salmo tshawytscha</name>
    <dbReference type="NCBI Taxonomy" id="74940"/>
    <lineage>
        <taxon>Eukaryota</taxon>
        <taxon>Metazoa</taxon>
        <taxon>Chordata</taxon>
        <taxon>Craniata</taxon>
        <taxon>Vertebrata</taxon>
        <taxon>Euteleostomi</taxon>
        <taxon>Actinopterygii</taxon>
        <taxon>Neopterygii</taxon>
        <taxon>Teleostei</taxon>
        <taxon>Protacanthopterygii</taxon>
        <taxon>Salmoniformes</taxon>
        <taxon>Salmonidae</taxon>
        <taxon>Salmoninae</taxon>
        <taxon>Oncorhynchus</taxon>
    </lineage>
</organism>
<feature type="region of interest" description="Disordered" evidence="3">
    <location>
        <begin position="302"/>
        <end position="377"/>
    </location>
</feature>
<name>A0A8C8JUU2_ONCTS</name>
<evidence type="ECO:0000313" key="5">
    <source>
        <dbReference type="Proteomes" id="UP000694402"/>
    </source>
</evidence>
<feature type="compositionally biased region" description="Polar residues" evidence="3">
    <location>
        <begin position="140"/>
        <end position="149"/>
    </location>
</feature>
<feature type="compositionally biased region" description="Basic and acidic residues" evidence="3">
    <location>
        <begin position="193"/>
        <end position="206"/>
    </location>
</feature>
<dbReference type="Proteomes" id="UP000694402">
    <property type="component" value="Unassembled WGS sequence"/>
</dbReference>
<dbReference type="Ensembl" id="ENSOTST00005106219.2">
    <property type="protein sequence ID" value="ENSOTSP00005098151.2"/>
    <property type="gene ID" value="ENSOTSG00005045380.2"/>
</dbReference>
<feature type="region of interest" description="Disordered" evidence="3">
    <location>
        <begin position="1"/>
        <end position="33"/>
    </location>
</feature>